<protein>
    <submittedName>
        <fullName evidence="1">Uncharacterized protein</fullName>
    </submittedName>
</protein>
<proteinExistence type="predicted"/>
<sequence length="57" mass="6212">MAQMHEPDISAALNDGEMIPIGEIAVFDMQREAPVDAVRTERYDLNETGCSSGVRSS</sequence>
<keyword evidence="2" id="KW-1185">Reference proteome</keyword>
<gene>
    <name evidence="1" type="ORF">GCM10010985_61470</name>
</gene>
<dbReference type="EMBL" id="BMEG01000026">
    <property type="protein sequence ID" value="GGD98405.1"/>
    <property type="molecule type" value="Genomic_DNA"/>
</dbReference>
<dbReference type="RefSeq" id="WP_160174776.1">
    <property type="nucleotide sequence ID" value="NZ_BMEG01000026.1"/>
</dbReference>
<comment type="caution">
    <text evidence="1">The sequence shown here is derived from an EMBL/GenBank/DDBJ whole genome shotgun (WGS) entry which is preliminary data.</text>
</comment>
<evidence type="ECO:0000313" key="2">
    <source>
        <dbReference type="Proteomes" id="UP000597138"/>
    </source>
</evidence>
<organism evidence="1 2">
    <name type="scientific">Caballeronia grimmiae</name>
    <dbReference type="NCBI Taxonomy" id="1071679"/>
    <lineage>
        <taxon>Bacteria</taxon>
        <taxon>Pseudomonadati</taxon>
        <taxon>Pseudomonadota</taxon>
        <taxon>Betaproteobacteria</taxon>
        <taxon>Burkholderiales</taxon>
        <taxon>Burkholderiaceae</taxon>
        <taxon>Caballeronia</taxon>
    </lineage>
</organism>
<evidence type="ECO:0000313" key="1">
    <source>
        <dbReference type="EMBL" id="GGD98405.1"/>
    </source>
</evidence>
<name>A0ABQ1SAQ0_9BURK</name>
<accession>A0ABQ1SAQ0</accession>
<reference evidence="2" key="1">
    <citation type="journal article" date="2019" name="Int. J. Syst. Evol. Microbiol.">
        <title>The Global Catalogue of Microorganisms (GCM) 10K type strain sequencing project: providing services to taxonomists for standard genome sequencing and annotation.</title>
        <authorList>
            <consortium name="The Broad Institute Genomics Platform"/>
            <consortium name="The Broad Institute Genome Sequencing Center for Infectious Disease"/>
            <person name="Wu L."/>
            <person name="Ma J."/>
        </authorList>
    </citation>
    <scope>NUCLEOTIDE SEQUENCE [LARGE SCALE GENOMIC DNA]</scope>
    <source>
        <strain evidence="2">CGMCC 1.11013</strain>
    </source>
</reference>
<dbReference type="Proteomes" id="UP000597138">
    <property type="component" value="Unassembled WGS sequence"/>
</dbReference>